<dbReference type="InterPro" id="IPR001680">
    <property type="entry name" value="WD40_rpt"/>
</dbReference>
<proteinExistence type="evidence at transcript level"/>
<dbReference type="InterPro" id="IPR036322">
    <property type="entry name" value="WD40_repeat_dom_sf"/>
</dbReference>
<dbReference type="GO" id="GO:0045504">
    <property type="term" value="F:dynein heavy chain binding"/>
    <property type="evidence" value="ECO:0007669"/>
    <property type="project" value="InterPro"/>
</dbReference>
<feature type="region of interest" description="Disordered" evidence="1">
    <location>
        <begin position="444"/>
        <end position="478"/>
    </location>
</feature>
<gene>
    <name evidence="2" type="primary">DYNC2I1/WDR60</name>
</gene>
<dbReference type="PANTHER" id="PTHR16022:SF0">
    <property type="entry name" value="CYTOPLASMIC DYNEIN 2 INTERMEDIATE CHAIN 1"/>
    <property type="match status" value="1"/>
</dbReference>
<dbReference type="EMBL" id="OM982432">
    <property type="protein sequence ID" value="WAW84841.1"/>
    <property type="molecule type" value="mRNA"/>
</dbReference>
<dbReference type="PANTHER" id="PTHR16022">
    <property type="entry name" value="WD REPEAT DOMAIN 60"/>
    <property type="match status" value="1"/>
</dbReference>
<dbReference type="InterPro" id="IPR015943">
    <property type="entry name" value="WD40/YVTN_repeat-like_dom_sf"/>
</dbReference>
<feature type="compositionally biased region" description="Basic and acidic residues" evidence="1">
    <location>
        <begin position="167"/>
        <end position="192"/>
    </location>
</feature>
<dbReference type="InterPro" id="IPR042505">
    <property type="entry name" value="DYNC2I1"/>
</dbReference>
<feature type="compositionally biased region" description="Basic and acidic residues" evidence="1">
    <location>
        <begin position="202"/>
        <end position="286"/>
    </location>
</feature>
<dbReference type="SMART" id="SM00320">
    <property type="entry name" value="WD40"/>
    <property type="match status" value="5"/>
</dbReference>
<feature type="compositionally biased region" description="Polar residues" evidence="1">
    <location>
        <begin position="69"/>
        <end position="106"/>
    </location>
</feature>
<feature type="compositionally biased region" description="Basic and acidic residues" evidence="1">
    <location>
        <begin position="26"/>
        <end position="40"/>
    </location>
</feature>
<organism evidence="2">
    <name type="scientific">Halisarca dujardinii</name>
    <name type="common">Dujardin's slime sponge</name>
    <dbReference type="NCBI Taxonomy" id="2583056"/>
    <lineage>
        <taxon>Eukaryota</taxon>
        <taxon>Metazoa</taxon>
        <taxon>Porifera</taxon>
        <taxon>Demospongiae</taxon>
        <taxon>Verongimorpha</taxon>
        <taxon>Chondrillida</taxon>
        <taxon>Halisarcidae</taxon>
        <taxon>Halisarca</taxon>
    </lineage>
</organism>
<dbReference type="AlphaFoldDB" id="A0A9F1UCS6"/>
<feature type="compositionally biased region" description="Basic and acidic residues" evidence="1">
    <location>
        <begin position="109"/>
        <end position="157"/>
    </location>
</feature>
<dbReference type="GO" id="GO:0005868">
    <property type="term" value="C:cytoplasmic dynein complex"/>
    <property type="evidence" value="ECO:0007669"/>
    <property type="project" value="InterPro"/>
</dbReference>
<feature type="compositionally biased region" description="Polar residues" evidence="1">
    <location>
        <begin position="287"/>
        <end position="296"/>
    </location>
</feature>
<feature type="compositionally biased region" description="Acidic residues" evidence="1">
    <location>
        <begin position="343"/>
        <end position="352"/>
    </location>
</feature>
<feature type="compositionally biased region" description="Basic and acidic residues" evidence="1">
    <location>
        <begin position="8"/>
        <end position="20"/>
    </location>
</feature>
<dbReference type="SUPFAM" id="SSF50978">
    <property type="entry name" value="WD40 repeat-like"/>
    <property type="match status" value="1"/>
</dbReference>
<feature type="compositionally biased region" description="Basic and acidic residues" evidence="1">
    <location>
        <begin position="50"/>
        <end position="68"/>
    </location>
</feature>
<sequence length="1089" mass="120496">MPTAKAKSKNDTWSEQELAKTLKQSDTARDGMKRTTDKTSKSISHGNPSKPKESSLKDKERRDKKEKQASGSSSKDSPFTSGAIGGSNSKGTSKQKTASPFTSAVFSGSKDKVSSKEKSSSSRSTQEKPPSKDKTGKPSRKDETSSKDRLEKPERSSNRGSSLKDAPSGKEASRSKEKSSNADQHRSKEKISSSKLPSGDTSEDRDRKHRKSDKEKHVSSKESIKDDRDHKPSKRKESSSKHSLESEQSKSSRSDHKREKKRDADSKGRREGEESHRRKEKDRSSTDAKLSSSSQRILKVDSSVGLLAAVSSATSLEKDSEDHSSTARLRVLDHPPSLPGDKYDEDDDDNSGEELFMTDREQHKNSLSRQPVQHMMEVGLDDGDEDDNEMPEEYEDDDFEDYDDDFEEEFEPAAEERSGEDTQGSEGEAEQLGELLVAMDAENRRLPCPGGRGDRLPRGGGGGGESDEEAASVGPKHVKSPRHRAFLDFSTVKSIKTDLVTVRRMKTRGRDLQGMIDFDIVQFEMFDLAPVSEYEVYMRSYGQRDCSQIAVQAGEESVWAESQTEEVELREVWTQHPQEGSCAVRWNDDDVSSRGSGDLEFAQPKDPQRMADFLNSASQVICILMEEEDPQDGQQGSTHQQHQGKTSLNFSVSYTKLASTYSYLGGRHWREIVFSSSSNNLLLMMLSTPSSWTSSCSGTNSKGILCLWNTREPAKPERVLVTEGKPTCCELSATKTPFVFAGMEDGSVEVWDLRSPPVRGLLGQEVEWAGLLPAYSTAHVLGQEGHTAPVQCMCVVNVQQSSGASSHLDSIDADASSNLSFQLATLDVTGRLVVWVLAELTNPDPHGSESDFGVAPGGVVKLVKSASAEVYEGPSPSSLSGGVVRTQAHSTISSVHSLAFHPQDINQYYVGSDMGSVLHCQRYGKRPIPKKFRKDIGHYTDVTAIVFSPWQPDHFLVGCGDGTISLYHHGNENPLYNWTRSTRGRRVEQIIWSNHRPGVFVVLDEASTVHLWDLLECDAAPVNKAEAQNMRIARIALSPAMRDVHKPRSLLVLSFGDGSVEIHQLSEQYSLLRESEEQLFRDYLFTLSM</sequence>
<dbReference type="GO" id="GO:0045503">
    <property type="term" value="F:dynein light chain binding"/>
    <property type="evidence" value="ECO:0007669"/>
    <property type="project" value="InterPro"/>
</dbReference>
<name>A0A9F1UCS6_HALDU</name>
<feature type="compositionally biased region" description="Basic and acidic residues" evidence="1">
    <location>
        <begin position="316"/>
        <end position="333"/>
    </location>
</feature>
<evidence type="ECO:0000256" key="1">
    <source>
        <dbReference type="SAM" id="MobiDB-lite"/>
    </source>
</evidence>
<protein>
    <submittedName>
        <fullName evidence="2">Cytoplasmic dynein 2 intermediate chain 1</fullName>
    </submittedName>
</protein>
<feature type="region of interest" description="Disordered" evidence="1">
    <location>
        <begin position="1"/>
        <end position="429"/>
    </location>
</feature>
<dbReference type="Gene3D" id="2.130.10.10">
    <property type="entry name" value="YVTN repeat-like/Quinoprotein amine dehydrogenase"/>
    <property type="match status" value="2"/>
</dbReference>
<accession>A0A9F1UCS6</accession>
<reference evidence="2" key="1">
    <citation type="submission" date="2022-03" db="EMBL/GenBank/DDBJ databases">
        <authorList>
            <person name="Mikhailov K."/>
            <person name="Kravchuk O."/>
            <person name="Lyupina Y."/>
            <person name="Adameyko K."/>
        </authorList>
    </citation>
    <scope>NUCLEOTIDE SEQUENCE</scope>
</reference>
<dbReference type="GO" id="GO:0042073">
    <property type="term" value="P:intraciliary transport"/>
    <property type="evidence" value="ECO:0007669"/>
    <property type="project" value="InterPro"/>
</dbReference>
<evidence type="ECO:0000313" key="2">
    <source>
        <dbReference type="EMBL" id="WAW84841.1"/>
    </source>
</evidence>
<feature type="compositionally biased region" description="Acidic residues" evidence="1">
    <location>
        <begin position="379"/>
        <end position="413"/>
    </location>
</feature>
<feature type="compositionally biased region" description="Low complexity" evidence="1">
    <location>
        <begin position="300"/>
        <end position="315"/>
    </location>
</feature>
<dbReference type="GO" id="GO:0005929">
    <property type="term" value="C:cilium"/>
    <property type="evidence" value="ECO:0007669"/>
    <property type="project" value="GOC"/>
</dbReference>